<feature type="compositionally biased region" description="Low complexity" evidence="5">
    <location>
        <begin position="1071"/>
        <end position="1097"/>
    </location>
</feature>
<evidence type="ECO:0000256" key="3">
    <source>
        <dbReference type="ARBA" id="ARBA00022679"/>
    </source>
</evidence>
<dbReference type="InterPro" id="IPR016039">
    <property type="entry name" value="Thiolase-like"/>
</dbReference>
<feature type="region of interest" description="Disordered" evidence="5">
    <location>
        <begin position="1061"/>
        <end position="1135"/>
    </location>
</feature>
<proteinExistence type="predicted"/>
<dbReference type="Pfam" id="PF08659">
    <property type="entry name" value="KR"/>
    <property type="match status" value="1"/>
</dbReference>
<evidence type="ECO:0008006" key="11">
    <source>
        <dbReference type="Google" id="ProtNLM"/>
    </source>
</evidence>
<feature type="domain" description="Ketosynthase family 3 (KS3)" evidence="7">
    <location>
        <begin position="9"/>
        <end position="465"/>
    </location>
</feature>
<name>A0A5K7YGC9_9BACT</name>
<feature type="region of interest" description="Disordered" evidence="5">
    <location>
        <begin position="929"/>
        <end position="1000"/>
    </location>
</feature>
<dbReference type="InterPro" id="IPR016035">
    <property type="entry name" value="Acyl_Trfase/lysoPLipase"/>
</dbReference>
<protein>
    <recommendedName>
        <fullName evidence="11">Polyketide synthase</fullName>
    </recommendedName>
</protein>
<dbReference type="Pfam" id="PF00550">
    <property type="entry name" value="PP-binding"/>
    <property type="match status" value="3"/>
</dbReference>
<dbReference type="Pfam" id="PF00698">
    <property type="entry name" value="Acyl_transf_1"/>
    <property type="match status" value="1"/>
</dbReference>
<dbReference type="PANTHER" id="PTHR43074:SF1">
    <property type="entry name" value="BETA-KETOACYL SYNTHASE FAMILY PROTEIN-RELATED"/>
    <property type="match status" value="1"/>
</dbReference>
<reference evidence="9 10" key="1">
    <citation type="submission" date="2019-11" db="EMBL/GenBank/DDBJ databases">
        <title>Comparative genomics of hydrocarbon-degrading Desulfosarcina strains.</title>
        <authorList>
            <person name="Watanabe M."/>
            <person name="Kojima H."/>
            <person name="Fukui M."/>
        </authorList>
    </citation>
    <scope>NUCLEOTIDE SEQUENCE [LARGE SCALE GENOMIC DNA]</scope>
    <source>
        <strain evidence="9 10">PL12</strain>
    </source>
</reference>
<dbReference type="InterPro" id="IPR014043">
    <property type="entry name" value="Acyl_transferase_dom"/>
</dbReference>
<evidence type="ECO:0000313" key="10">
    <source>
        <dbReference type="Proteomes" id="UP000427906"/>
    </source>
</evidence>
<evidence type="ECO:0000256" key="1">
    <source>
        <dbReference type="ARBA" id="ARBA00022450"/>
    </source>
</evidence>
<dbReference type="SUPFAM" id="SSF55048">
    <property type="entry name" value="Probable ACP-binding domain of malonyl-CoA ACP transacylase"/>
    <property type="match status" value="1"/>
</dbReference>
<dbReference type="InterPro" id="IPR032821">
    <property type="entry name" value="PKS_assoc"/>
</dbReference>
<dbReference type="PROSITE" id="PS52019">
    <property type="entry name" value="PKS_MFAS_DH"/>
    <property type="match status" value="1"/>
</dbReference>
<evidence type="ECO:0000256" key="4">
    <source>
        <dbReference type="PROSITE-ProRule" id="PRU01363"/>
    </source>
</evidence>
<dbReference type="GO" id="GO:0006633">
    <property type="term" value="P:fatty acid biosynthetic process"/>
    <property type="evidence" value="ECO:0007669"/>
    <property type="project" value="InterPro"/>
</dbReference>
<dbReference type="EMBL" id="AP021874">
    <property type="protein sequence ID" value="BBO66829.1"/>
    <property type="molecule type" value="Genomic_DNA"/>
</dbReference>
<feature type="compositionally biased region" description="Pro residues" evidence="5">
    <location>
        <begin position="1098"/>
        <end position="1107"/>
    </location>
</feature>
<evidence type="ECO:0000259" key="6">
    <source>
        <dbReference type="PROSITE" id="PS50075"/>
    </source>
</evidence>
<dbReference type="InterPro" id="IPR013968">
    <property type="entry name" value="PKS_KR"/>
</dbReference>
<dbReference type="InterPro" id="IPR042104">
    <property type="entry name" value="PKS_dehydratase_sf"/>
</dbReference>
<evidence type="ECO:0000256" key="5">
    <source>
        <dbReference type="SAM" id="MobiDB-lite"/>
    </source>
</evidence>
<dbReference type="RefSeq" id="WP_155315156.1">
    <property type="nucleotide sequence ID" value="NZ_AP021874.1"/>
</dbReference>
<organism evidence="9 10">
    <name type="scientific">Desulfosarcina alkanivorans</name>
    <dbReference type="NCBI Taxonomy" id="571177"/>
    <lineage>
        <taxon>Bacteria</taxon>
        <taxon>Pseudomonadati</taxon>
        <taxon>Thermodesulfobacteriota</taxon>
        <taxon>Desulfobacteria</taxon>
        <taxon>Desulfobacterales</taxon>
        <taxon>Desulfosarcinaceae</taxon>
        <taxon>Desulfosarcina</taxon>
    </lineage>
</organism>
<feature type="region of interest" description="Disordered" evidence="5">
    <location>
        <begin position="1401"/>
        <end position="1429"/>
    </location>
</feature>
<gene>
    <name evidence="9" type="ORF">DSCA_07590</name>
</gene>
<dbReference type="InterPro" id="IPR009081">
    <property type="entry name" value="PP-bd_ACP"/>
</dbReference>
<dbReference type="Pfam" id="PF02801">
    <property type="entry name" value="Ketoacyl-synt_C"/>
    <property type="match status" value="1"/>
</dbReference>
<dbReference type="InterPro" id="IPR020841">
    <property type="entry name" value="PKS_Beta-ketoAc_synthase_dom"/>
</dbReference>
<dbReference type="Gene3D" id="1.10.1200.10">
    <property type="entry name" value="ACP-like"/>
    <property type="match status" value="3"/>
</dbReference>
<evidence type="ECO:0000259" key="8">
    <source>
        <dbReference type="PROSITE" id="PS52019"/>
    </source>
</evidence>
<feature type="active site" description="Proton acceptor; for dehydratase activity" evidence="4">
    <location>
        <position position="1944"/>
    </location>
</feature>
<dbReference type="CDD" id="cd00833">
    <property type="entry name" value="PKS"/>
    <property type="match status" value="1"/>
</dbReference>
<dbReference type="InterPro" id="IPR036291">
    <property type="entry name" value="NAD(P)-bd_dom_sf"/>
</dbReference>
<dbReference type="SUPFAM" id="SSF47336">
    <property type="entry name" value="ACP-like"/>
    <property type="match status" value="3"/>
</dbReference>
<dbReference type="Pfam" id="PF00109">
    <property type="entry name" value="ketoacyl-synt"/>
    <property type="match status" value="1"/>
</dbReference>
<sequence>MTTEKRYDQQPVAIIGMGGMFAGSRNLKDYWRTLLNGIDCISAPPETHCQLNDYYDADPKRPDHIYCNRGGFLPSVSFDPTEFGIPPAALEATDTSQLLGLVATKMALSDAGYGDERDFDREHTSVILGVTGTQELVISLGSRLGHPLWRKALEDKGLSDQQKSAIVDDISDSYVPWQENSFPGLLGNVVAGRICNRLNLGGTNCVVDAACASSLSALHLGLMELHTGKSNMVVTGGVDTINDIFMHMCFSKTGVLSHSGDARPFSADADGTVLGEGIGILVLKRLDDAERDGDRIYALIRGIGSSSDGKSQSIYAPRPEGQARALLEAYRNAGIRPDTVELVEAHGTGTRVGDEMEFTALKTVFGAVNPNGNRCALGSVKSMIGHTKAAAGSAGLIKSALSLYNKVLPPTIKADNPDPKLGIESSPFYLNTSPRPWLSTKDHPRRGGVSSFGFGGSNFHVVLEEYQSDKKEIAWDGSIEILAFSGPDARTVTDSIRQMGARFEEAVDPLQFSRTARETRTRFSASHPCRLIMVVDTTLDRKILQERFQSAIDLVGGGESTVLTAQGIYYSAKQRTTGKIAFMFPGQGSQYPHMGRDLACCFPGAMEAVETASSQFDRTPSLGEIIFPRPAFSDDSKQADDLRRTDVAQPAIGAISLAMLSVLDEFNLRPDATCGHSYGELPALYAAGWIDRNTLLNLSVTRGRMMADAGKDGDAGSMLAVKAPVDRLAAMVEAIPGVVLANINSPEQGVLSGTTEAIESAEAACAQKGYRAIRLPVAAAFHSPLVEGAKKPFSRIVGGATFTPTKTPVYANVTGVPYPSDPSQAAKLLGRQLTSSVQFQPIVEHLYDAGVRTFVEVGPKAVLSGLVRAILKDRDATVIALDRSCGKNSGIMDLAHAIGHLAALGVDVDLNRWENALPAPRPQKMVVPLSGANYRTPRKKKRSPIAGPTVMPPTVDRASKAVSTPARPQSPSTADTRKPMNGNRPATPPANTVAPQRPIKPAAGTHMNEALAIVQKGLESIQSLQQQTARAHQTFLETQAQASRTLQEMMASTRMLVGIAPGHPLPAATDAQPPAVTTEPTATPPAQGASHSPSTAVAPPPVAPVPAAPASEADDSPETRQPPAPVFPNGTPATAPEAITNTLVSIVSELTGYPEEMLGMDMDIEADLGIDSIKRVEILSAMEERMPHLPQVTPDMVGTLKTLGQIGAFLSAGATAAAPQAAAGEPSADDSQTVQRTLVSIVSELTGYPEEMLGMDMDIEADLGIDSIKRVEILSAMEERMPHLPQVTPDMVGTLKTLGQIGAFLCAGATAAAPQAAAGEPSADDSQTVQRTLVSIVSELTGYPEEMLGMDMDIEADLGIDSIKRVEILSAMEERMPHLPQVTPDMVGTLKTLGQIGAFLCAGTPKPSQDTAGHSPASDPHPQTDPSDTVPRQIIDMIASPKSSGRAVHIDPHRWIGVMADDRAIGQTTVSRLAENRIAARLLSSTAVDTPSQYEGMAGLIIWGPTDPESAFLAAKHAAPELRKASTGGDALFAVITGMDGAFGFTGNAFTDPEQGALAGLAKTASLEWDSVVCRAIDLAPDFSAPDEACRQVVAELLTVCDHDPVEIGLNPDRRVTLKPVPTQTVDGPIRLDHTDVVVVTGGARGVTAACALALARTSGASVALIGRSAPPFAIPAWLREADGEAAMKKAIVRHAFTETTPTPRALEAEYRRQTANLAITRTMEALKASGVNAIYYCADVTDRDSLKAAVDAIHSQMGPTTGLVHGAGVLHDRLIVDKTVEQFRQVYATKVDGLKNLLAVFGATSLRHMILFSSVSARTGNTGQCDYAMANEALNKMARVESMQRPGCRVTAINWGPWDGGMVTPALKKAFDNMEIGLIPIETGARMMVAEMQNGDPSPVEVLIGSMLTTEADERPDLPAAPPLALLERRELDLHRYPVLASHIIGGKPVVPFALISEWIGHGALKENPGFLLHGIDDFRLLSGIRIEQEHKLVRLMAGKAKKTDHAWQVDVELRNGVKNGKDVIHSRARALLVDRLPDAPVYTGNGKNGNRAYPKDLDSVYTNILFHGDHLRAIKAIDDYSDHGLTARLANAPKPEAWMQDPIRDRWMADPMVLDGAFQMAILWSFEQTGKVCLPSYARAYRQYRPSFPSTGVTAVMTVTTLSHRKMIADFTFLDDDQQVVATLTGYEATIDETLIHAFQNNVLPSVIKDTNNDQSTH</sequence>
<evidence type="ECO:0000313" key="9">
    <source>
        <dbReference type="EMBL" id="BBO66829.1"/>
    </source>
</evidence>
<accession>A0A5K7YGC9</accession>
<dbReference type="PANTHER" id="PTHR43074">
    <property type="entry name" value="OMEGA-3 POLYUNSATURATED FATTY ACID SYNTHASE PFAB-RELATED"/>
    <property type="match status" value="1"/>
</dbReference>
<dbReference type="InterPro" id="IPR049551">
    <property type="entry name" value="PKS_DH_C"/>
</dbReference>
<dbReference type="CDD" id="cd08953">
    <property type="entry name" value="KR_2_SDR_x"/>
    <property type="match status" value="1"/>
</dbReference>
<dbReference type="InterPro" id="IPR052568">
    <property type="entry name" value="PKS-FAS_Synthase"/>
</dbReference>
<dbReference type="InterPro" id="IPR018201">
    <property type="entry name" value="Ketoacyl_synth_AS"/>
</dbReference>
<dbReference type="SMART" id="SM00822">
    <property type="entry name" value="PKS_KR"/>
    <property type="match status" value="1"/>
</dbReference>
<evidence type="ECO:0000256" key="2">
    <source>
        <dbReference type="ARBA" id="ARBA00022553"/>
    </source>
</evidence>
<keyword evidence="10" id="KW-1185">Reference proteome</keyword>
<dbReference type="PROSITE" id="PS52004">
    <property type="entry name" value="KS3_2"/>
    <property type="match status" value="1"/>
</dbReference>
<feature type="region of interest" description="N-terminal hotdog fold" evidence="4">
    <location>
        <begin position="1902"/>
        <end position="2039"/>
    </location>
</feature>
<feature type="active site" description="Proton donor; for dehydratase activity" evidence="4">
    <location>
        <position position="2117"/>
    </location>
</feature>
<dbReference type="InterPro" id="IPR049900">
    <property type="entry name" value="PKS_mFAS_DH"/>
</dbReference>
<feature type="region of interest" description="C-terminal hotdog fold" evidence="4">
    <location>
        <begin position="2051"/>
        <end position="2200"/>
    </location>
</feature>
<feature type="domain" description="Carrier" evidence="6">
    <location>
        <begin position="1229"/>
        <end position="1309"/>
    </location>
</feature>
<dbReference type="Gene3D" id="3.40.47.10">
    <property type="match status" value="1"/>
</dbReference>
<feature type="domain" description="PKS/mFAS DH" evidence="8">
    <location>
        <begin position="1902"/>
        <end position="2200"/>
    </location>
</feature>
<dbReference type="Pfam" id="PF14765">
    <property type="entry name" value="PS-DH"/>
    <property type="match status" value="1"/>
</dbReference>
<dbReference type="SMART" id="SM00827">
    <property type="entry name" value="PKS_AT"/>
    <property type="match status" value="1"/>
</dbReference>
<dbReference type="SUPFAM" id="SSF51735">
    <property type="entry name" value="NAD(P)-binding Rossmann-fold domains"/>
    <property type="match status" value="2"/>
</dbReference>
<dbReference type="SMART" id="SM00825">
    <property type="entry name" value="PKS_KS"/>
    <property type="match status" value="1"/>
</dbReference>
<evidence type="ECO:0000259" key="7">
    <source>
        <dbReference type="PROSITE" id="PS52004"/>
    </source>
</evidence>
<dbReference type="InterPro" id="IPR001227">
    <property type="entry name" value="Ac_transferase_dom_sf"/>
</dbReference>
<dbReference type="InterPro" id="IPR014031">
    <property type="entry name" value="Ketoacyl_synth_C"/>
</dbReference>
<dbReference type="Gene3D" id="3.40.50.720">
    <property type="entry name" value="NAD(P)-binding Rossmann-like Domain"/>
    <property type="match status" value="1"/>
</dbReference>
<dbReference type="Pfam" id="PF16197">
    <property type="entry name" value="KAsynt_C_assoc"/>
    <property type="match status" value="1"/>
</dbReference>
<dbReference type="OrthoDB" id="7617297at2"/>
<dbReference type="Gene3D" id="3.10.129.110">
    <property type="entry name" value="Polyketide synthase dehydratase"/>
    <property type="match status" value="1"/>
</dbReference>
<dbReference type="InterPro" id="IPR016036">
    <property type="entry name" value="Malonyl_transacylase_ACP-bd"/>
</dbReference>
<keyword evidence="3" id="KW-0808">Transferase</keyword>
<dbReference type="InterPro" id="IPR014030">
    <property type="entry name" value="Ketoacyl_synth_N"/>
</dbReference>
<dbReference type="PROSITE" id="PS50075">
    <property type="entry name" value="CARRIER"/>
    <property type="match status" value="3"/>
</dbReference>
<dbReference type="SUPFAM" id="SSF52151">
    <property type="entry name" value="FabD/lysophospholipase-like"/>
    <property type="match status" value="1"/>
</dbReference>
<feature type="domain" description="Carrier" evidence="6">
    <location>
        <begin position="1324"/>
        <end position="1404"/>
    </location>
</feature>
<keyword evidence="1" id="KW-0596">Phosphopantetheine</keyword>
<dbReference type="KEGG" id="dalk:DSCA_07590"/>
<dbReference type="InterPro" id="IPR036736">
    <property type="entry name" value="ACP-like_sf"/>
</dbReference>
<dbReference type="SUPFAM" id="SSF53901">
    <property type="entry name" value="Thiolase-like"/>
    <property type="match status" value="1"/>
</dbReference>
<dbReference type="PROSITE" id="PS00606">
    <property type="entry name" value="KS3_1"/>
    <property type="match status" value="1"/>
</dbReference>
<dbReference type="GO" id="GO:0004315">
    <property type="term" value="F:3-oxoacyl-[acyl-carrier-protein] synthase activity"/>
    <property type="evidence" value="ECO:0007669"/>
    <property type="project" value="InterPro"/>
</dbReference>
<dbReference type="Proteomes" id="UP000427906">
    <property type="component" value="Chromosome"/>
</dbReference>
<keyword evidence="2" id="KW-0597">Phosphoprotein</keyword>
<dbReference type="Gene3D" id="3.40.366.10">
    <property type="entry name" value="Malonyl-Coenzyme A Acyl Carrier Protein, domain 2"/>
    <property type="match status" value="1"/>
</dbReference>
<feature type="domain" description="Carrier" evidence="6">
    <location>
        <begin position="1134"/>
        <end position="1214"/>
    </location>
</feature>
<dbReference type="InterPro" id="IPR057326">
    <property type="entry name" value="KR_dom"/>
</dbReference>